<feature type="chain" id="PRO_5035447740" evidence="1">
    <location>
        <begin position="23"/>
        <end position="188"/>
    </location>
</feature>
<name>A0A8K0UJG9_9AGAR</name>
<evidence type="ECO:0000256" key="1">
    <source>
        <dbReference type="SAM" id="SignalP"/>
    </source>
</evidence>
<proteinExistence type="predicted"/>
<accession>A0A8K0UJG9</accession>
<dbReference type="AlphaFoldDB" id="A0A8K0UJG9"/>
<evidence type="ECO:0000313" key="3">
    <source>
        <dbReference type="Proteomes" id="UP000813824"/>
    </source>
</evidence>
<keyword evidence="1" id="KW-0732">Signal</keyword>
<dbReference type="OrthoDB" id="2809629at2759"/>
<keyword evidence="3" id="KW-1185">Reference proteome</keyword>
<organism evidence="2 3">
    <name type="scientific">Cristinia sonorae</name>
    <dbReference type="NCBI Taxonomy" id="1940300"/>
    <lineage>
        <taxon>Eukaryota</taxon>
        <taxon>Fungi</taxon>
        <taxon>Dikarya</taxon>
        <taxon>Basidiomycota</taxon>
        <taxon>Agaricomycotina</taxon>
        <taxon>Agaricomycetes</taxon>
        <taxon>Agaricomycetidae</taxon>
        <taxon>Agaricales</taxon>
        <taxon>Pleurotineae</taxon>
        <taxon>Stephanosporaceae</taxon>
        <taxon>Cristinia</taxon>
    </lineage>
</organism>
<dbReference type="Proteomes" id="UP000813824">
    <property type="component" value="Unassembled WGS sequence"/>
</dbReference>
<comment type="caution">
    <text evidence="2">The sequence shown here is derived from an EMBL/GenBank/DDBJ whole genome shotgun (WGS) entry which is preliminary data.</text>
</comment>
<reference evidence="2" key="1">
    <citation type="journal article" date="2021" name="New Phytol.">
        <title>Evolutionary innovations through gain and loss of genes in the ectomycorrhizal Boletales.</title>
        <authorList>
            <person name="Wu G."/>
            <person name="Miyauchi S."/>
            <person name="Morin E."/>
            <person name="Kuo A."/>
            <person name="Drula E."/>
            <person name="Varga T."/>
            <person name="Kohler A."/>
            <person name="Feng B."/>
            <person name="Cao Y."/>
            <person name="Lipzen A."/>
            <person name="Daum C."/>
            <person name="Hundley H."/>
            <person name="Pangilinan J."/>
            <person name="Johnson J."/>
            <person name="Barry K."/>
            <person name="LaButti K."/>
            <person name="Ng V."/>
            <person name="Ahrendt S."/>
            <person name="Min B."/>
            <person name="Choi I.G."/>
            <person name="Park H."/>
            <person name="Plett J.M."/>
            <person name="Magnuson J."/>
            <person name="Spatafora J.W."/>
            <person name="Nagy L.G."/>
            <person name="Henrissat B."/>
            <person name="Grigoriev I.V."/>
            <person name="Yang Z.L."/>
            <person name="Xu J."/>
            <person name="Martin F.M."/>
        </authorList>
    </citation>
    <scope>NUCLEOTIDE SEQUENCE</scope>
    <source>
        <strain evidence="2">KKN 215</strain>
    </source>
</reference>
<gene>
    <name evidence="2" type="ORF">BXZ70DRAFT_1010578</name>
</gene>
<evidence type="ECO:0000313" key="2">
    <source>
        <dbReference type="EMBL" id="KAH8093093.1"/>
    </source>
</evidence>
<dbReference type="EMBL" id="JAEVFJ010000030">
    <property type="protein sequence ID" value="KAH8093093.1"/>
    <property type="molecule type" value="Genomic_DNA"/>
</dbReference>
<sequence>MFFSKFFVPAVALLSAAAGVFASPIAEPAPVNALIEKRGGQDVYNACQHVYDSCHPHIVKITPHAPTVDVVAAVDAIVAVFVQAEVDLAVFVGVDISAQIVAIVNIHIKLLTELFLALKACVAVNASILAKIDIVLKAYLAILARINASLCGKIGAGLPILVQLYINLKLTLCVSLLGLLNISIGINL</sequence>
<protein>
    <submittedName>
        <fullName evidence="2">Uncharacterized protein</fullName>
    </submittedName>
</protein>
<feature type="signal peptide" evidence="1">
    <location>
        <begin position="1"/>
        <end position="22"/>
    </location>
</feature>